<feature type="compositionally biased region" description="Polar residues" evidence="2">
    <location>
        <begin position="401"/>
        <end position="410"/>
    </location>
</feature>
<evidence type="ECO:0000313" key="5">
    <source>
        <dbReference type="Proteomes" id="UP000326924"/>
    </source>
</evidence>
<dbReference type="InterPro" id="IPR036864">
    <property type="entry name" value="Zn2-C6_fun-type_DNA-bd_sf"/>
</dbReference>
<evidence type="ECO:0000256" key="2">
    <source>
        <dbReference type="SAM" id="MobiDB-lite"/>
    </source>
</evidence>
<feature type="compositionally biased region" description="Polar residues" evidence="2">
    <location>
        <begin position="163"/>
        <end position="187"/>
    </location>
</feature>
<dbReference type="GO" id="GO:0000981">
    <property type="term" value="F:DNA-binding transcription factor activity, RNA polymerase II-specific"/>
    <property type="evidence" value="ECO:0007669"/>
    <property type="project" value="InterPro"/>
</dbReference>
<protein>
    <recommendedName>
        <fullName evidence="3">Zn(2)-C6 fungal-type domain-containing protein</fullName>
    </recommendedName>
</protein>
<feature type="domain" description="Zn(2)-C6 fungal-type" evidence="3">
    <location>
        <begin position="246"/>
        <end position="279"/>
    </location>
</feature>
<evidence type="ECO:0000313" key="4">
    <source>
        <dbReference type="EMBL" id="KAA8908654.1"/>
    </source>
</evidence>
<feature type="region of interest" description="Disordered" evidence="2">
    <location>
        <begin position="518"/>
        <end position="538"/>
    </location>
</feature>
<dbReference type="InterPro" id="IPR001138">
    <property type="entry name" value="Zn2Cys6_DnaBD"/>
</dbReference>
<dbReference type="Gene3D" id="4.10.240.10">
    <property type="entry name" value="Zn(2)-C6 fungal-type DNA-binding domain"/>
    <property type="match status" value="1"/>
</dbReference>
<keyword evidence="1" id="KW-0539">Nucleus</keyword>
<dbReference type="SMART" id="SM00066">
    <property type="entry name" value="GAL4"/>
    <property type="match status" value="1"/>
</dbReference>
<evidence type="ECO:0000256" key="1">
    <source>
        <dbReference type="ARBA" id="ARBA00023242"/>
    </source>
</evidence>
<sequence>MVDLKATTAGANAIRTIDASRAQNQEQRRHRQDPDSGQTPLPPNSVDVGLEPPDVSYQIASSPPFPTTTVSPHELLPHSLASTNEENQEIVPGVPLPPYSQYLQQQQRQQQQPNQLQPRFSTEDWLSEDHSPPGVEIDCQYQEQHEFGSRSSPVSPPASSTSQCQHPAQTPSISLNTAGPSLSNPGPSTWRRRLTKTRSLTTMAGSVKCSISTSNVKQAAAAAMLDPPYLTDKRRNKLGYHRISVACVHCRRRKIRCLLQKDAQGRCSNCIRLKKECKFNPVDCTARRSRSMSKPDINSAQEPTSESSSPSPPGVNGHLQQSTEPPRGYASVPVTPTYDFPGSFDDSFCAHNKLSSSGGQLAVSRSTNVSRKSSLAQMHSAAPLASKMEQGGFLSARPQWPSHSESTTPISDGFGGLGAPLQRLDSFPFDPSLGFVGSMDPLQDEDACYSQASSRMGSIDHSAIYPHFPPALVSASGSTTSLTASISEPSQYGDGPSGSGAFFAQSWDRVALGLDPASYESESPLSKQASFESTSSWPDENMYSLSFSAPLEMPM</sequence>
<proteinExistence type="predicted"/>
<dbReference type="Proteomes" id="UP000326924">
    <property type="component" value="Unassembled WGS sequence"/>
</dbReference>
<dbReference type="AlphaFoldDB" id="A0A5J5F000"/>
<comment type="caution">
    <text evidence="4">The sequence shown here is derived from an EMBL/GenBank/DDBJ whole genome shotgun (WGS) entry which is preliminary data.</text>
</comment>
<dbReference type="InParanoid" id="A0A5J5F000"/>
<feature type="region of interest" description="Disordered" evidence="2">
    <location>
        <begin position="394"/>
        <end position="415"/>
    </location>
</feature>
<feature type="compositionally biased region" description="Low complexity" evidence="2">
    <location>
        <begin position="149"/>
        <end position="162"/>
    </location>
</feature>
<keyword evidence="5" id="KW-1185">Reference proteome</keyword>
<dbReference type="PROSITE" id="PS50048">
    <property type="entry name" value="ZN2_CY6_FUNGAL_2"/>
    <property type="match status" value="1"/>
</dbReference>
<feature type="compositionally biased region" description="Low complexity" evidence="2">
    <location>
        <begin position="99"/>
        <end position="119"/>
    </location>
</feature>
<dbReference type="PROSITE" id="PS00463">
    <property type="entry name" value="ZN2_CY6_FUNGAL_1"/>
    <property type="match status" value="1"/>
</dbReference>
<dbReference type="Pfam" id="PF00172">
    <property type="entry name" value="Zn_clus"/>
    <property type="match status" value="1"/>
</dbReference>
<feature type="region of interest" description="Disordered" evidence="2">
    <location>
        <begin position="1"/>
        <end position="191"/>
    </location>
</feature>
<feature type="compositionally biased region" description="Polar residues" evidence="2">
    <location>
        <begin position="520"/>
        <end position="538"/>
    </location>
</feature>
<dbReference type="GO" id="GO:0008270">
    <property type="term" value="F:zinc ion binding"/>
    <property type="evidence" value="ECO:0007669"/>
    <property type="project" value="InterPro"/>
</dbReference>
<dbReference type="OrthoDB" id="4150019at2759"/>
<dbReference type="SUPFAM" id="SSF57701">
    <property type="entry name" value="Zn2/Cys6 DNA-binding domain"/>
    <property type="match status" value="1"/>
</dbReference>
<dbReference type="CDD" id="cd00067">
    <property type="entry name" value="GAL4"/>
    <property type="match status" value="1"/>
</dbReference>
<gene>
    <name evidence="4" type="ORF">FN846DRAFT_889396</name>
</gene>
<evidence type="ECO:0000259" key="3">
    <source>
        <dbReference type="PROSITE" id="PS50048"/>
    </source>
</evidence>
<reference evidence="4 5" key="1">
    <citation type="submission" date="2019-09" db="EMBL/GenBank/DDBJ databases">
        <title>Draft genome of the ectomycorrhizal ascomycete Sphaerosporella brunnea.</title>
        <authorList>
            <consortium name="DOE Joint Genome Institute"/>
            <person name="Benucci G.M."/>
            <person name="Marozzi G."/>
            <person name="Antonielli L."/>
            <person name="Sanchez S."/>
            <person name="Marco P."/>
            <person name="Wang X."/>
            <person name="Falini L.B."/>
            <person name="Barry K."/>
            <person name="Haridas S."/>
            <person name="Lipzen A."/>
            <person name="Labutti K."/>
            <person name="Grigoriev I.V."/>
            <person name="Murat C."/>
            <person name="Martin F."/>
            <person name="Albertini E."/>
            <person name="Donnini D."/>
            <person name="Bonito G."/>
        </authorList>
    </citation>
    <scope>NUCLEOTIDE SEQUENCE [LARGE SCALE GENOMIC DNA]</scope>
    <source>
        <strain evidence="4 5">Sb_GMNB300</strain>
    </source>
</reference>
<dbReference type="EMBL" id="VXIS01000066">
    <property type="protein sequence ID" value="KAA8908654.1"/>
    <property type="molecule type" value="Genomic_DNA"/>
</dbReference>
<organism evidence="4 5">
    <name type="scientific">Sphaerosporella brunnea</name>
    <dbReference type="NCBI Taxonomy" id="1250544"/>
    <lineage>
        <taxon>Eukaryota</taxon>
        <taxon>Fungi</taxon>
        <taxon>Dikarya</taxon>
        <taxon>Ascomycota</taxon>
        <taxon>Pezizomycotina</taxon>
        <taxon>Pezizomycetes</taxon>
        <taxon>Pezizales</taxon>
        <taxon>Pyronemataceae</taxon>
        <taxon>Sphaerosporella</taxon>
    </lineage>
</organism>
<name>A0A5J5F000_9PEZI</name>
<feature type="region of interest" description="Disordered" evidence="2">
    <location>
        <begin position="288"/>
        <end position="334"/>
    </location>
</feature>
<accession>A0A5J5F000</accession>